<accession>A0ABS5YGX6</accession>
<keyword evidence="2" id="KW-1185">Reference proteome</keyword>
<organism evidence="1 2">
    <name type="scientific">Paractinoplanes bogorensis</name>
    <dbReference type="NCBI Taxonomy" id="1610840"/>
    <lineage>
        <taxon>Bacteria</taxon>
        <taxon>Bacillati</taxon>
        <taxon>Actinomycetota</taxon>
        <taxon>Actinomycetes</taxon>
        <taxon>Micromonosporales</taxon>
        <taxon>Micromonosporaceae</taxon>
        <taxon>Paractinoplanes</taxon>
    </lineage>
</organism>
<dbReference type="RefSeq" id="WP_215783933.1">
    <property type="nucleotide sequence ID" value="NZ_JAHKKG010000001.1"/>
</dbReference>
<gene>
    <name evidence="1" type="ORF">KOI35_00235</name>
</gene>
<sequence length="86" mass="9614">MNFFLGADPVKPQTPSPNNDLAPTCLLLDFYGGWYSRLCEQDPARAVDVVVKPYGWMGTYRCSAATGAWFCGAESWHRLGWERLPG</sequence>
<name>A0ABS5YGX6_9ACTN</name>
<comment type="caution">
    <text evidence="1">The sequence shown here is derived from an EMBL/GenBank/DDBJ whole genome shotgun (WGS) entry which is preliminary data.</text>
</comment>
<evidence type="ECO:0000313" key="2">
    <source>
        <dbReference type="Proteomes" id="UP001519654"/>
    </source>
</evidence>
<reference evidence="1 2" key="1">
    <citation type="submission" date="2021-06" db="EMBL/GenBank/DDBJ databases">
        <title>Actinoplanes lichenicola sp. nov., and Actinoplanes ovalisporus sp. nov., isolated from lichen in Thailand.</title>
        <authorList>
            <person name="Saeng-In P."/>
            <person name="Kanchanasin P."/>
            <person name="Yuki M."/>
            <person name="Kudo T."/>
            <person name="Ohkuma M."/>
            <person name="Phongsopitanun W."/>
            <person name="Tanasupawat S."/>
        </authorList>
    </citation>
    <scope>NUCLEOTIDE SEQUENCE [LARGE SCALE GENOMIC DNA]</scope>
    <source>
        <strain evidence="1 2">NBRC 110975</strain>
    </source>
</reference>
<evidence type="ECO:0000313" key="1">
    <source>
        <dbReference type="EMBL" id="MBU2661924.1"/>
    </source>
</evidence>
<protein>
    <submittedName>
        <fullName evidence="1">Uncharacterized protein</fullName>
    </submittedName>
</protein>
<proteinExistence type="predicted"/>
<dbReference type="Proteomes" id="UP001519654">
    <property type="component" value="Unassembled WGS sequence"/>
</dbReference>
<dbReference type="EMBL" id="JAHKKG010000001">
    <property type="protein sequence ID" value="MBU2661924.1"/>
    <property type="molecule type" value="Genomic_DNA"/>
</dbReference>